<dbReference type="Gene3D" id="3.40.50.1440">
    <property type="entry name" value="Tubulin/FtsZ, GTPase domain"/>
    <property type="match status" value="1"/>
</dbReference>
<dbReference type="InterPro" id="IPR049942">
    <property type="entry name" value="DML1/Misato"/>
</dbReference>
<dbReference type="AlphaFoldDB" id="A0A0V0QCH0"/>
<dbReference type="OrthoDB" id="286296at2759"/>
<dbReference type="InParanoid" id="A0A0V0QCH0"/>
<dbReference type="OMA" id="MEMHIFI"/>
<feature type="domain" description="DML1/Misato tubulin" evidence="2">
    <location>
        <begin position="191"/>
        <end position="347"/>
    </location>
</feature>
<gene>
    <name evidence="3" type="ORF">PPERSA_12605</name>
</gene>
<dbReference type="Pfam" id="PF14881">
    <property type="entry name" value="Tubulin_3"/>
    <property type="match status" value="1"/>
</dbReference>
<dbReference type="Proteomes" id="UP000054937">
    <property type="component" value="Unassembled WGS sequence"/>
</dbReference>
<dbReference type="GO" id="GO:0007005">
    <property type="term" value="P:mitochondrion organization"/>
    <property type="evidence" value="ECO:0007669"/>
    <property type="project" value="InterPro"/>
</dbReference>
<dbReference type="InterPro" id="IPR029209">
    <property type="entry name" value="DML1/Misato_tubulin"/>
</dbReference>
<dbReference type="PANTHER" id="PTHR13391">
    <property type="entry name" value="MITOCHONDRIAL DISTRIBUTION REGULATOR MISATO"/>
    <property type="match status" value="1"/>
</dbReference>
<dbReference type="PANTHER" id="PTHR13391:SF0">
    <property type="entry name" value="PROTEIN MISATO HOMOLOG 1"/>
    <property type="match status" value="1"/>
</dbReference>
<dbReference type="InterPro" id="IPR036525">
    <property type="entry name" value="Tubulin/FtsZ_GTPase_sf"/>
</dbReference>
<dbReference type="SUPFAM" id="SSF52490">
    <property type="entry name" value="Tubulin nucleotide-binding domain-like"/>
    <property type="match status" value="1"/>
</dbReference>
<sequence>MFSQNQIATIQIGPKATQLGAAYHYLESQQFFDEEFEKQNNILHESLFQDYKSDIVVPRTLLFSFRGEIEALNYISVTKIKEDKKNVNKHSENFDPMNPYDSLMQKENMRKLEHIQHETNFQKYALENNKFFHENNDKDLKKKIEKEKLKLQMEEDEKRKKALLNDNPYYDYVNQCMPKQKYMHELYKTYENDFHAYTSGKNSFLEKQEDKDQIDDKIRLLLEENDYLNGFQIFADTDSGFGSFTNYILEVLHEECAKKAKFTIALTDKLNLINNSQAPQYLQSVLAMNDLLIQTELREKSSLLVPIDLNFINKCQYFNQDFINKSEFNRMTALSLLVSNITLPYRLKGNQGMDNIFNSILPYRDLNIFSLIAQIPLVNSDETILDDKKHIIKYRENIRQHQSSLSTAIFNGNLASFGESYTLRGPVKMPKGHKFDNKFDLKVTDQIIATPQFMPPILCREIIKFYTPEEHEEWHENEDEREKFKHKTSEKIKNVSNIEAFPMHSVLFSHESLKYVLKNNINLYKTGDINANLRFQEDDFSREELMEVINNAEQVFDNYTFSKQDHDEGDDESDE</sequence>
<dbReference type="EMBL" id="LDAU01000202">
    <property type="protein sequence ID" value="KRW99929.1"/>
    <property type="molecule type" value="Genomic_DNA"/>
</dbReference>
<feature type="coiled-coil region" evidence="1">
    <location>
        <begin position="137"/>
        <end position="166"/>
    </location>
</feature>
<dbReference type="GO" id="GO:0005737">
    <property type="term" value="C:cytoplasm"/>
    <property type="evidence" value="ECO:0007669"/>
    <property type="project" value="TreeGrafter"/>
</dbReference>
<comment type="caution">
    <text evidence="3">The sequence shown here is derived from an EMBL/GenBank/DDBJ whole genome shotgun (WGS) entry which is preliminary data.</text>
</comment>
<keyword evidence="4" id="KW-1185">Reference proteome</keyword>
<evidence type="ECO:0000313" key="3">
    <source>
        <dbReference type="EMBL" id="KRW99929.1"/>
    </source>
</evidence>
<reference evidence="3 4" key="1">
    <citation type="journal article" date="2015" name="Sci. Rep.">
        <title>Genome of the facultative scuticociliatosis pathogen Pseudocohnilembus persalinus provides insight into its virulence through horizontal gene transfer.</title>
        <authorList>
            <person name="Xiong J."/>
            <person name="Wang G."/>
            <person name="Cheng J."/>
            <person name="Tian M."/>
            <person name="Pan X."/>
            <person name="Warren A."/>
            <person name="Jiang C."/>
            <person name="Yuan D."/>
            <person name="Miao W."/>
        </authorList>
    </citation>
    <scope>NUCLEOTIDE SEQUENCE [LARGE SCALE GENOMIC DNA]</scope>
    <source>
        <strain evidence="3">36N120E</strain>
    </source>
</reference>
<evidence type="ECO:0000259" key="2">
    <source>
        <dbReference type="Pfam" id="PF14881"/>
    </source>
</evidence>
<evidence type="ECO:0000256" key="1">
    <source>
        <dbReference type="SAM" id="Coils"/>
    </source>
</evidence>
<accession>A0A0V0QCH0</accession>
<name>A0A0V0QCH0_PSEPJ</name>
<protein>
    <submittedName>
        <fullName evidence="3">Tubulin/FtsZ, GTPase domain</fullName>
    </submittedName>
</protein>
<proteinExistence type="predicted"/>
<organism evidence="3 4">
    <name type="scientific">Pseudocohnilembus persalinus</name>
    <name type="common">Ciliate</name>
    <dbReference type="NCBI Taxonomy" id="266149"/>
    <lineage>
        <taxon>Eukaryota</taxon>
        <taxon>Sar</taxon>
        <taxon>Alveolata</taxon>
        <taxon>Ciliophora</taxon>
        <taxon>Intramacronucleata</taxon>
        <taxon>Oligohymenophorea</taxon>
        <taxon>Scuticociliatia</taxon>
        <taxon>Philasterida</taxon>
        <taxon>Pseudocohnilembidae</taxon>
        <taxon>Pseudocohnilembus</taxon>
    </lineage>
</organism>
<evidence type="ECO:0000313" key="4">
    <source>
        <dbReference type="Proteomes" id="UP000054937"/>
    </source>
</evidence>
<keyword evidence="1" id="KW-0175">Coiled coil</keyword>